<evidence type="ECO:0000259" key="1">
    <source>
        <dbReference type="Pfam" id="PF00561"/>
    </source>
</evidence>
<gene>
    <name evidence="3" type="primary">pcaD_2</name>
    <name evidence="3" type="ORF">GCM10023225_20560</name>
</gene>
<feature type="domain" description="Carboxymuconolactone decarboxylase-like" evidence="2">
    <location>
        <begin position="310"/>
        <end position="391"/>
    </location>
</feature>
<name>A0ABP9HWL1_9ACTN</name>
<dbReference type="InterPro" id="IPR012788">
    <property type="entry name" value="Decarb_PcaC"/>
</dbReference>
<keyword evidence="4" id="KW-1185">Reference proteome</keyword>
<feature type="domain" description="AB hydrolase-1" evidence="1">
    <location>
        <begin position="19"/>
        <end position="244"/>
    </location>
</feature>
<dbReference type="RefSeq" id="WP_345712428.1">
    <property type="nucleotide sequence ID" value="NZ_BAABIL010000297.1"/>
</dbReference>
<organism evidence="3 4">
    <name type="scientific">Kineococcus glutinatus</name>
    <dbReference type="NCBI Taxonomy" id="1070872"/>
    <lineage>
        <taxon>Bacteria</taxon>
        <taxon>Bacillati</taxon>
        <taxon>Actinomycetota</taxon>
        <taxon>Actinomycetes</taxon>
        <taxon>Kineosporiales</taxon>
        <taxon>Kineosporiaceae</taxon>
        <taxon>Kineococcus</taxon>
    </lineage>
</organism>
<evidence type="ECO:0000313" key="4">
    <source>
        <dbReference type="Proteomes" id="UP001501195"/>
    </source>
</evidence>
<accession>A0ABP9HWL1</accession>
<dbReference type="InterPro" id="IPR026968">
    <property type="entry name" value="PcaD/CatD"/>
</dbReference>
<proteinExistence type="predicted"/>
<dbReference type="InterPro" id="IPR003779">
    <property type="entry name" value="CMD-like"/>
</dbReference>
<dbReference type="PANTHER" id="PTHR33570:SF2">
    <property type="entry name" value="CARBOXYMUCONOLACTONE DECARBOXYLASE-LIKE DOMAIN-CONTAINING PROTEIN"/>
    <property type="match status" value="1"/>
</dbReference>
<dbReference type="Gene3D" id="1.20.1290.10">
    <property type="entry name" value="AhpD-like"/>
    <property type="match status" value="1"/>
</dbReference>
<dbReference type="Gene3D" id="3.40.50.1820">
    <property type="entry name" value="alpha/beta hydrolase"/>
    <property type="match status" value="1"/>
</dbReference>
<evidence type="ECO:0000259" key="2">
    <source>
        <dbReference type="Pfam" id="PF02627"/>
    </source>
</evidence>
<dbReference type="PRINTS" id="PR00111">
    <property type="entry name" value="ABHYDROLASE"/>
</dbReference>
<dbReference type="Pfam" id="PF00561">
    <property type="entry name" value="Abhydrolase_1"/>
    <property type="match status" value="1"/>
</dbReference>
<dbReference type="Pfam" id="PF02627">
    <property type="entry name" value="CMD"/>
    <property type="match status" value="1"/>
</dbReference>
<dbReference type="SUPFAM" id="SSF69118">
    <property type="entry name" value="AhpD-like"/>
    <property type="match status" value="1"/>
</dbReference>
<dbReference type="InterPro" id="IPR052512">
    <property type="entry name" value="4CMD/NDH-1_regulator"/>
</dbReference>
<dbReference type="InterPro" id="IPR000073">
    <property type="entry name" value="AB_hydrolase_1"/>
</dbReference>
<dbReference type="InterPro" id="IPR029058">
    <property type="entry name" value="AB_hydrolase_fold"/>
</dbReference>
<evidence type="ECO:0000313" key="3">
    <source>
        <dbReference type="EMBL" id="GAA4980186.1"/>
    </source>
</evidence>
<dbReference type="PANTHER" id="PTHR33570">
    <property type="entry name" value="4-CARBOXYMUCONOLACTONE DECARBOXYLASE FAMILY PROTEIN"/>
    <property type="match status" value="1"/>
</dbReference>
<comment type="caution">
    <text evidence="3">The sequence shown here is derived from an EMBL/GenBank/DDBJ whole genome shotgun (WGS) entry which is preliminary data.</text>
</comment>
<reference evidence="4" key="1">
    <citation type="journal article" date="2019" name="Int. J. Syst. Evol. Microbiol.">
        <title>The Global Catalogue of Microorganisms (GCM) 10K type strain sequencing project: providing services to taxonomists for standard genome sequencing and annotation.</title>
        <authorList>
            <consortium name="The Broad Institute Genomics Platform"/>
            <consortium name="The Broad Institute Genome Sequencing Center for Infectious Disease"/>
            <person name="Wu L."/>
            <person name="Ma J."/>
        </authorList>
    </citation>
    <scope>NUCLEOTIDE SEQUENCE [LARGE SCALE GENOMIC DNA]</scope>
    <source>
        <strain evidence="4">JCM 18126</strain>
    </source>
</reference>
<dbReference type="Proteomes" id="UP001501195">
    <property type="component" value="Unassembled WGS sequence"/>
</dbReference>
<dbReference type="InterPro" id="IPR029032">
    <property type="entry name" value="AhpD-like"/>
</dbReference>
<dbReference type="NCBIfam" id="TIGR02427">
    <property type="entry name" value="protocat_pcaD"/>
    <property type="match status" value="1"/>
</dbReference>
<dbReference type="NCBIfam" id="TIGR02425">
    <property type="entry name" value="decarb_PcaC"/>
    <property type="match status" value="1"/>
</dbReference>
<dbReference type="SUPFAM" id="SSF53474">
    <property type="entry name" value="alpha/beta-Hydrolases"/>
    <property type="match status" value="1"/>
</dbReference>
<dbReference type="EMBL" id="BAABIL010000297">
    <property type="protein sequence ID" value="GAA4980186.1"/>
    <property type="molecule type" value="Genomic_DNA"/>
</dbReference>
<sequence length="413" mass="43055">MRPLHHQLDGPLPAPEGVPTLLLLGSLGSSLRSWTPQVAALAARFRVLRLDLPGHGASPAAAGPYALDDLVDAVAATLDDLGTGPVHAVGVSLGGMVALRLAAREPQRVRSLALFCTSALLGPAEGWLERARTVRAEGTAAVAEAVVGRWLTPGFAARHPALVADLRAMVAAVDDEGYAGCCEAIAGMDLRADLPRIGVPVLAVAGADDPATPPEHLRAIADAVPDGRLEVVPGAAHVLPLEHPARAAELVTAHVLAVEGGGGDPTTDLTTDLTTDGGRHAAGMRTRRQVLGDAHVDRAVAGTTEFTAGFQDFITRYAWGDVWQRPGLDRRARSTVTLAVLTTLGQEHELQMHVRAALRNGLTTAEIGEILQHCAIYAGVPAANRAFALAQRVLDELARHDESGAAGAGDEER</sequence>
<protein>
    <submittedName>
        <fullName evidence="3">3-oxoadipate enol-lactonase</fullName>
    </submittedName>
</protein>